<dbReference type="AlphaFoldDB" id="A0A4R5XBT6"/>
<reference evidence="1 2" key="1">
    <citation type="submission" date="2019-01" db="EMBL/GenBank/DDBJ databases">
        <title>High-quality-draft genome sequences of five non-tuberculosis mycobacteriaceae isolated from a nosocomial environment.</title>
        <authorList>
            <person name="Tiago I."/>
            <person name="Alarico S."/>
            <person name="Pereira S.G."/>
            <person name="Coelho C."/>
            <person name="Maranha A."/>
            <person name="Empadinhas N."/>
        </authorList>
    </citation>
    <scope>NUCLEOTIDE SEQUENCE [LARGE SCALE GENOMIC DNA]</scope>
    <source>
        <strain evidence="1 2">22DIII</strain>
    </source>
</reference>
<dbReference type="InterPro" id="IPR019587">
    <property type="entry name" value="Polyketide_cyclase/dehydratase"/>
</dbReference>
<dbReference type="Pfam" id="PF10604">
    <property type="entry name" value="Polyketide_cyc2"/>
    <property type="match status" value="1"/>
</dbReference>
<dbReference type="EMBL" id="SDLP01000001">
    <property type="protein sequence ID" value="TDL11628.1"/>
    <property type="molecule type" value="Genomic_DNA"/>
</dbReference>
<evidence type="ECO:0000313" key="2">
    <source>
        <dbReference type="Proteomes" id="UP000294952"/>
    </source>
</evidence>
<dbReference type="Proteomes" id="UP000294952">
    <property type="component" value="Unassembled WGS sequence"/>
</dbReference>
<evidence type="ECO:0000313" key="1">
    <source>
        <dbReference type="EMBL" id="TDL11628.1"/>
    </source>
</evidence>
<protein>
    <submittedName>
        <fullName evidence="1">SRPBCC family protein</fullName>
    </submittedName>
</protein>
<organism evidence="1 2">
    <name type="scientific">Mycolicibacterium obuense</name>
    <dbReference type="NCBI Taxonomy" id="1807"/>
    <lineage>
        <taxon>Bacteria</taxon>
        <taxon>Bacillati</taxon>
        <taxon>Actinomycetota</taxon>
        <taxon>Actinomycetes</taxon>
        <taxon>Mycobacteriales</taxon>
        <taxon>Mycobacteriaceae</taxon>
        <taxon>Mycolicibacterium</taxon>
    </lineage>
</organism>
<gene>
    <name evidence="1" type="ORF">EUA04_01060</name>
</gene>
<dbReference type="InterPro" id="IPR023393">
    <property type="entry name" value="START-like_dom_sf"/>
</dbReference>
<proteinExistence type="predicted"/>
<dbReference type="RefSeq" id="WP_133412594.1">
    <property type="nucleotide sequence ID" value="NZ_SDLP01000001.1"/>
</dbReference>
<sequence length="144" mass="16151">MRLSRSIVVNVEPHLVWKHISDPGCYPEFMANLERWEIVTDTPAGVGARYTVHWKVGSVPIGGVIEVSEFDEPRDLAWIGITGITLRGRFRMRDAGDGRTKVSFRLAYEAPGGLLGLIADRVAASQVTRTMDETLRRLKHLVEH</sequence>
<dbReference type="CDD" id="cd07812">
    <property type="entry name" value="SRPBCC"/>
    <property type="match status" value="1"/>
</dbReference>
<name>A0A4R5XBT6_9MYCO</name>
<accession>A0A4R5XBT6</accession>
<dbReference type="Gene3D" id="3.30.530.20">
    <property type="match status" value="1"/>
</dbReference>
<dbReference type="SUPFAM" id="SSF55961">
    <property type="entry name" value="Bet v1-like"/>
    <property type="match status" value="1"/>
</dbReference>
<comment type="caution">
    <text evidence="1">The sequence shown here is derived from an EMBL/GenBank/DDBJ whole genome shotgun (WGS) entry which is preliminary data.</text>
</comment>